<organism evidence="10">
    <name type="scientific">Neisseria leonii</name>
    <dbReference type="NCBI Taxonomy" id="2995413"/>
    <lineage>
        <taxon>Bacteria</taxon>
        <taxon>Pseudomonadati</taxon>
        <taxon>Pseudomonadota</taxon>
        <taxon>Betaproteobacteria</taxon>
        <taxon>Neisseriales</taxon>
        <taxon>Neisseriaceae</taxon>
        <taxon>Neisseria</taxon>
    </lineage>
</organism>
<dbReference type="GO" id="GO:0042597">
    <property type="term" value="C:periplasmic space"/>
    <property type="evidence" value="ECO:0007669"/>
    <property type="project" value="UniProtKB-SubCell"/>
</dbReference>
<evidence type="ECO:0000256" key="1">
    <source>
        <dbReference type="ARBA" id="ARBA00004418"/>
    </source>
</evidence>
<sequence>MKPTPLLLAALCLPLAACGKPAADTNAERTIRAKLEKAYAGQNLSVSSVQETPAAGLYEVVLGGRQIVYTDAKADYLLVGEMIDIANKTNLTEARSEELNKIDFAALPLDKAIKEVRGKGELKVAVFSDPDCPFCRKLEAEFAKTDNLTIYTFLMPISSLHPQAAAKSVRIWCQPDRTAAWLKWMREGQMPPAVAECTNPVADTTALGEQLGFNGTPTLVFPNGRTQAGFMPLPQLMETVRENQ</sequence>
<evidence type="ECO:0000256" key="4">
    <source>
        <dbReference type="ARBA" id="ARBA00022764"/>
    </source>
</evidence>
<evidence type="ECO:0000256" key="5">
    <source>
        <dbReference type="ARBA" id="ARBA00023157"/>
    </source>
</evidence>
<reference evidence="10" key="1">
    <citation type="submission" date="2022-10" db="EMBL/GenBank/DDBJ databases">
        <authorList>
            <person name="Boutroux M."/>
        </authorList>
    </citation>
    <scope>NUCLEOTIDE SEQUENCE</scope>
    <source>
        <strain evidence="10">51.81</strain>
    </source>
</reference>
<dbReference type="CDD" id="cd03020">
    <property type="entry name" value="DsbA_DsbC_DsbG"/>
    <property type="match status" value="1"/>
</dbReference>
<feature type="signal peptide" evidence="7">
    <location>
        <begin position="1"/>
        <end position="22"/>
    </location>
</feature>
<dbReference type="PANTHER" id="PTHR35272">
    <property type="entry name" value="THIOL:DISULFIDE INTERCHANGE PROTEIN DSBC-RELATED"/>
    <property type="match status" value="1"/>
</dbReference>
<dbReference type="InterPro" id="IPR009094">
    <property type="entry name" value="DiS-bond_isomerase_DsbC/G_N_sf"/>
</dbReference>
<evidence type="ECO:0000313" key="10">
    <source>
        <dbReference type="EMBL" id="MDD9327274.1"/>
    </source>
</evidence>
<feature type="chain" id="PRO_5042659907" description="Thiol:disulfide interchange protein" evidence="7">
    <location>
        <begin position="23"/>
        <end position="244"/>
    </location>
</feature>
<dbReference type="InterPro" id="IPR012336">
    <property type="entry name" value="Thioredoxin-like_fold"/>
</dbReference>
<feature type="domain" description="Disulphide bond isomerase DsbC/G N-terminal" evidence="8">
    <location>
        <begin position="23"/>
        <end position="93"/>
    </location>
</feature>
<reference evidence="11" key="2">
    <citation type="submission" date="2024-02" db="EMBL/GenBank/DDBJ databases">
        <title>Neisseria leonii sp. nov.</title>
        <authorList>
            <person name="Boutroux M."/>
            <person name="Favre-Rochex S."/>
            <person name="Gorgette O."/>
            <person name="Touak G."/>
            <person name="Muhle E."/>
            <person name="Chesneau O."/>
            <person name="Clermont D."/>
            <person name="Rahi P."/>
        </authorList>
    </citation>
    <scope>NUCLEOTIDE SEQUENCE</scope>
    <source>
        <strain evidence="11">51.81</strain>
    </source>
</reference>
<keyword evidence="6 7" id="KW-0676">Redox-active center</keyword>
<evidence type="ECO:0000259" key="8">
    <source>
        <dbReference type="Pfam" id="PF10411"/>
    </source>
</evidence>
<dbReference type="EMBL" id="JAPQFL010000001">
    <property type="protein sequence ID" value="MDD9327274.1"/>
    <property type="molecule type" value="Genomic_DNA"/>
</dbReference>
<evidence type="ECO:0000256" key="2">
    <source>
        <dbReference type="ARBA" id="ARBA00009813"/>
    </source>
</evidence>
<evidence type="ECO:0000256" key="6">
    <source>
        <dbReference type="ARBA" id="ARBA00023284"/>
    </source>
</evidence>
<feature type="domain" description="Thioredoxin-like fold" evidence="9">
    <location>
        <begin position="117"/>
        <end position="235"/>
    </location>
</feature>
<dbReference type="SUPFAM" id="SSF52833">
    <property type="entry name" value="Thioredoxin-like"/>
    <property type="match status" value="1"/>
</dbReference>
<evidence type="ECO:0000256" key="3">
    <source>
        <dbReference type="ARBA" id="ARBA00022729"/>
    </source>
</evidence>
<proteinExistence type="inferred from homology"/>
<keyword evidence="3 7" id="KW-0732">Signal</keyword>
<comment type="function">
    <text evidence="7">Required for disulfide bond formation in some periplasmic proteins. Acts by transferring its disulfide bond to other proteins and is reduced in the process.</text>
</comment>
<dbReference type="Pfam" id="PF13098">
    <property type="entry name" value="Thioredoxin_2"/>
    <property type="match status" value="1"/>
</dbReference>
<protein>
    <recommendedName>
        <fullName evidence="7">Thiol:disulfide interchange protein</fullName>
    </recommendedName>
</protein>
<dbReference type="Pfam" id="PF10411">
    <property type="entry name" value="DsbC_N"/>
    <property type="match status" value="1"/>
</dbReference>
<name>A0A9X4E218_9NEIS</name>
<evidence type="ECO:0000313" key="11">
    <source>
        <dbReference type="EMBL" id="WWY03665.1"/>
    </source>
</evidence>
<keyword evidence="5" id="KW-1015">Disulfide bond</keyword>
<dbReference type="Gene3D" id="3.40.30.10">
    <property type="entry name" value="Glutaredoxin"/>
    <property type="match status" value="1"/>
</dbReference>
<dbReference type="InterPro" id="IPR036249">
    <property type="entry name" value="Thioredoxin-like_sf"/>
</dbReference>
<dbReference type="InterPro" id="IPR051470">
    <property type="entry name" value="Thiol:disulfide_interchange"/>
</dbReference>
<dbReference type="InterPro" id="IPR033954">
    <property type="entry name" value="DiS-bond_Isoase_DsbC/G"/>
</dbReference>
<evidence type="ECO:0000256" key="7">
    <source>
        <dbReference type="RuleBase" id="RU364038"/>
    </source>
</evidence>
<dbReference type="EMBL" id="CP146598">
    <property type="protein sequence ID" value="WWY03665.1"/>
    <property type="molecule type" value="Genomic_DNA"/>
</dbReference>
<keyword evidence="12" id="KW-1185">Reference proteome</keyword>
<comment type="similarity">
    <text evidence="2 7">Belongs to the thioredoxin family. DsbC subfamily.</text>
</comment>
<gene>
    <name evidence="10" type="ORF">ORY91_000657</name>
    <name evidence="11" type="ORF">V9W64_02670</name>
</gene>
<dbReference type="InterPro" id="IPR018950">
    <property type="entry name" value="DiS-bond_isomerase_DsbC/G_N"/>
</dbReference>
<dbReference type="Gene3D" id="3.10.450.70">
    <property type="entry name" value="Disulphide bond isomerase, DsbC/G, N-terminal"/>
    <property type="match status" value="1"/>
</dbReference>
<dbReference type="Proteomes" id="UP001149607">
    <property type="component" value="Chromosome"/>
</dbReference>
<evidence type="ECO:0000259" key="9">
    <source>
        <dbReference type="Pfam" id="PF13098"/>
    </source>
</evidence>
<dbReference type="SUPFAM" id="SSF54423">
    <property type="entry name" value="DsbC/DsbG N-terminal domain-like"/>
    <property type="match status" value="1"/>
</dbReference>
<evidence type="ECO:0000313" key="12">
    <source>
        <dbReference type="Proteomes" id="UP001149607"/>
    </source>
</evidence>
<keyword evidence="4 7" id="KW-0574">Periplasm</keyword>
<dbReference type="AlphaFoldDB" id="A0A9X4E218"/>
<dbReference type="PANTHER" id="PTHR35272:SF3">
    <property type="entry name" value="THIOL:DISULFIDE INTERCHANGE PROTEIN DSBC"/>
    <property type="match status" value="1"/>
</dbReference>
<accession>A0A9X4E218</accession>
<comment type="subcellular location">
    <subcellularLocation>
        <location evidence="1 7">Periplasm</location>
    </subcellularLocation>
</comment>